<comment type="subunit">
    <text evidence="11">This enzyme consists of two polypeptide chains, which are synthesized in precursor form from a single polypeptide.</text>
</comment>
<dbReference type="EMBL" id="CP025611">
    <property type="protein sequence ID" value="AUN31763.1"/>
    <property type="molecule type" value="Genomic_DNA"/>
</dbReference>
<feature type="binding site" evidence="10">
    <location>
        <position position="445"/>
    </location>
    <ligand>
        <name>L-glutamate</name>
        <dbReference type="ChEBI" id="CHEBI:29985"/>
    </ligand>
</feature>
<reference evidence="12 13" key="1">
    <citation type="submission" date="2017-12" db="EMBL/GenBank/DDBJ databases">
        <title>Genomes of bacteria within cyanobacterial aggregates.</title>
        <authorList>
            <person name="Cai H."/>
        </authorList>
    </citation>
    <scope>NUCLEOTIDE SEQUENCE [LARGE SCALE GENOMIC DNA]</scope>
    <source>
        <strain evidence="12 13">TH16</strain>
    </source>
</reference>
<evidence type="ECO:0000256" key="5">
    <source>
        <dbReference type="ARBA" id="ARBA00022801"/>
    </source>
</evidence>
<dbReference type="SUPFAM" id="SSF56235">
    <property type="entry name" value="N-terminal nucleophile aminohydrolases (Ntn hydrolases)"/>
    <property type="match status" value="1"/>
</dbReference>
<evidence type="ECO:0000313" key="13">
    <source>
        <dbReference type="Proteomes" id="UP000234752"/>
    </source>
</evidence>
<feature type="binding site" evidence="10">
    <location>
        <begin position="422"/>
        <end position="423"/>
    </location>
    <ligand>
        <name>L-glutamate</name>
        <dbReference type="ChEBI" id="CHEBI:29985"/>
    </ligand>
</feature>
<keyword evidence="5 11" id="KW-0378">Hydrolase</keyword>
<dbReference type="GO" id="GO:0036374">
    <property type="term" value="F:glutathione hydrolase activity"/>
    <property type="evidence" value="ECO:0007669"/>
    <property type="project" value="UniProtKB-UniRule"/>
</dbReference>
<dbReference type="Proteomes" id="UP000234752">
    <property type="component" value="Chromosome eg_1"/>
</dbReference>
<comment type="catalytic activity">
    <reaction evidence="2 11">
        <text>glutathione + H2O = L-cysteinylglycine + L-glutamate</text>
        <dbReference type="Rhea" id="RHEA:28807"/>
        <dbReference type="ChEBI" id="CHEBI:15377"/>
        <dbReference type="ChEBI" id="CHEBI:29985"/>
        <dbReference type="ChEBI" id="CHEBI:57925"/>
        <dbReference type="ChEBI" id="CHEBI:61694"/>
        <dbReference type="EC" id="3.4.19.13"/>
    </reaction>
</comment>
<evidence type="ECO:0000256" key="9">
    <source>
        <dbReference type="PIRSR" id="PIRSR600101-1"/>
    </source>
</evidence>
<evidence type="ECO:0000256" key="6">
    <source>
        <dbReference type="ARBA" id="ARBA00023145"/>
    </source>
</evidence>
<comment type="catalytic activity">
    <reaction evidence="8 11">
        <text>an N-terminal (5-L-glutamyl)-[peptide] + an alpha-amino acid = 5-L-glutamyl amino acid + an N-terminal L-alpha-aminoacyl-[peptide]</text>
        <dbReference type="Rhea" id="RHEA:23904"/>
        <dbReference type="Rhea" id="RHEA-COMP:9780"/>
        <dbReference type="Rhea" id="RHEA-COMP:9795"/>
        <dbReference type="ChEBI" id="CHEBI:77644"/>
        <dbReference type="ChEBI" id="CHEBI:78597"/>
        <dbReference type="ChEBI" id="CHEBI:78599"/>
        <dbReference type="ChEBI" id="CHEBI:78608"/>
        <dbReference type="EC" id="2.3.2.2"/>
    </reaction>
</comment>
<evidence type="ECO:0000256" key="7">
    <source>
        <dbReference type="ARBA" id="ARBA00023315"/>
    </source>
</evidence>
<dbReference type="Gene3D" id="1.10.246.130">
    <property type="match status" value="1"/>
</dbReference>
<dbReference type="UniPathway" id="UPA00204"/>
<dbReference type="EC" id="3.4.19.13" evidence="11"/>
<evidence type="ECO:0000256" key="4">
    <source>
        <dbReference type="ARBA" id="ARBA00022679"/>
    </source>
</evidence>
<organism evidence="12 13">
    <name type="scientific">Niveispirillum cyanobacteriorum</name>
    <dbReference type="NCBI Taxonomy" id="1612173"/>
    <lineage>
        <taxon>Bacteria</taxon>
        <taxon>Pseudomonadati</taxon>
        <taxon>Pseudomonadota</taxon>
        <taxon>Alphaproteobacteria</taxon>
        <taxon>Rhodospirillales</taxon>
        <taxon>Azospirillaceae</taxon>
        <taxon>Niveispirillum</taxon>
    </lineage>
</organism>
<dbReference type="GO" id="GO:0103068">
    <property type="term" value="F:leukotriene C4 gamma-glutamyl transferase activity"/>
    <property type="evidence" value="ECO:0007669"/>
    <property type="project" value="UniProtKB-EC"/>
</dbReference>
<keyword evidence="11" id="KW-0317">Glutathione biosynthesis</keyword>
<keyword evidence="13" id="KW-1185">Reference proteome</keyword>
<dbReference type="NCBIfam" id="TIGR00066">
    <property type="entry name" value="g_glut_trans"/>
    <property type="match status" value="1"/>
</dbReference>
<evidence type="ECO:0000256" key="10">
    <source>
        <dbReference type="PIRSR" id="PIRSR600101-2"/>
    </source>
</evidence>
<evidence type="ECO:0000256" key="11">
    <source>
        <dbReference type="RuleBase" id="RU368036"/>
    </source>
</evidence>
<comment type="PTM">
    <text evidence="11">Cleaved by autocatalysis into a large and a small subunit.</text>
</comment>
<gene>
    <name evidence="12" type="primary">ggt</name>
    <name evidence="12" type="ORF">C0V82_08610</name>
</gene>
<evidence type="ECO:0000313" key="12">
    <source>
        <dbReference type="EMBL" id="AUN31763.1"/>
    </source>
</evidence>
<dbReference type="PANTHER" id="PTHR43199">
    <property type="entry name" value="GLUTATHIONE HYDROLASE"/>
    <property type="match status" value="1"/>
</dbReference>
<dbReference type="GO" id="GO:0006751">
    <property type="term" value="P:glutathione catabolic process"/>
    <property type="evidence" value="ECO:0007669"/>
    <property type="project" value="UniProtKB-UniRule"/>
</dbReference>
<comment type="similarity">
    <text evidence="3 11">Belongs to the gamma-glutamyltransferase family.</text>
</comment>
<dbReference type="OrthoDB" id="9781342at2"/>
<dbReference type="InterPro" id="IPR051792">
    <property type="entry name" value="GGT_bact"/>
</dbReference>
<dbReference type="EC" id="2.3.2.2" evidence="11"/>
<evidence type="ECO:0000256" key="2">
    <source>
        <dbReference type="ARBA" id="ARBA00001089"/>
    </source>
</evidence>
<evidence type="ECO:0000256" key="1">
    <source>
        <dbReference type="ARBA" id="ARBA00001049"/>
    </source>
</evidence>
<dbReference type="Pfam" id="PF01019">
    <property type="entry name" value="G_glu_transpept"/>
    <property type="match status" value="1"/>
</dbReference>
<dbReference type="InterPro" id="IPR029055">
    <property type="entry name" value="Ntn_hydrolases_N"/>
</dbReference>
<dbReference type="KEGG" id="ncb:C0V82_08610"/>
<dbReference type="Gene3D" id="3.60.20.40">
    <property type="match status" value="1"/>
</dbReference>
<protein>
    <recommendedName>
        <fullName evidence="11">Glutathione hydrolase proenzyme</fullName>
        <ecNumber evidence="11">2.3.2.2</ecNumber>
        <ecNumber evidence="11">3.4.19.13</ecNumber>
    </recommendedName>
    <component>
        <recommendedName>
            <fullName evidence="11">Glutathione hydrolase large chain</fullName>
        </recommendedName>
    </component>
    <component>
        <recommendedName>
            <fullName evidence="11">Glutathione hydrolase small chain</fullName>
        </recommendedName>
    </component>
</protein>
<comment type="pathway">
    <text evidence="11">Sulfur metabolism; glutathione metabolism.</text>
</comment>
<proteinExistence type="inferred from homology"/>
<feature type="active site" description="Nucleophile" evidence="9">
    <location>
        <position position="358"/>
    </location>
</feature>
<dbReference type="PANTHER" id="PTHR43199:SF1">
    <property type="entry name" value="GLUTATHIONE HYDROLASE PROENZYME"/>
    <property type="match status" value="1"/>
</dbReference>
<dbReference type="AlphaFoldDB" id="A0A2K9NF73"/>
<keyword evidence="6 11" id="KW-0865">Zymogen</keyword>
<keyword evidence="7 11" id="KW-0012">Acyltransferase</keyword>
<dbReference type="PRINTS" id="PR01210">
    <property type="entry name" value="GGTRANSPTASE"/>
</dbReference>
<dbReference type="InterPro" id="IPR043138">
    <property type="entry name" value="GGT_lsub"/>
</dbReference>
<name>A0A2K9NF73_9PROT</name>
<feature type="binding site" evidence="10">
    <location>
        <position position="65"/>
    </location>
    <ligand>
        <name>L-glutamate</name>
        <dbReference type="ChEBI" id="CHEBI:29985"/>
    </ligand>
</feature>
<dbReference type="InterPro" id="IPR043137">
    <property type="entry name" value="GGT_ssub_C"/>
</dbReference>
<dbReference type="GO" id="GO:0006750">
    <property type="term" value="P:glutathione biosynthetic process"/>
    <property type="evidence" value="ECO:0007669"/>
    <property type="project" value="UniProtKB-KW"/>
</dbReference>
<feature type="binding site" evidence="10">
    <location>
        <position position="398"/>
    </location>
    <ligand>
        <name>L-glutamate</name>
        <dbReference type="ChEBI" id="CHEBI:29985"/>
    </ligand>
</feature>
<evidence type="ECO:0000256" key="8">
    <source>
        <dbReference type="ARBA" id="ARBA00047417"/>
    </source>
</evidence>
<dbReference type="InterPro" id="IPR000101">
    <property type="entry name" value="GGT_peptidase"/>
</dbReference>
<keyword evidence="4 11" id="KW-0808">Transferase</keyword>
<comment type="catalytic activity">
    <reaction evidence="1 11">
        <text>an S-substituted glutathione + H2O = an S-substituted L-cysteinylglycine + L-glutamate</text>
        <dbReference type="Rhea" id="RHEA:59468"/>
        <dbReference type="ChEBI" id="CHEBI:15377"/>
        <dbReference type="ChEBI" id="CHEBI:29985"/>
        <dbReference type="ChEBI" id="CHEBI:90779"/>
        <dbReference type="ChEBI" id="CHEBI:143103"/>
        <dbReference type="EC" id="3.4.19.13"/>
    </reaction>
</comment>
<sequence length="538" mass="55798">MVVAANPLAVQAGLEILRQGGTAVDAAVAVQAVLGLSEPQSSGMAGGAFMLLAEPGGKLTTYDGREVAGAAVTPTLFIGADGKPMPFLDTLPQGRAVGVPGVVAMLAQAHAAHGKLPWNNLFKPAIDLADAGVPAWPRMVGVLTEWQRMLGKAPDLQRVYYREGGRPPALGERIPMPEQALSLRLLAAAGPDAFYRGPIAKAIVSRLQQAAGDSGTPVLTLEDMANYKAVERDGICMPYRVWKVCGMAPPSAGGVAILQILGMLSHYDLRAMGKDDPKAWHLLMEASRRAHADREAHVGDPDKVPVPTRGLIDAGYIGSRAAGIDPARAATGPVPPGEPPFRTGALFPAADGPDIPSTTHFSIIDGEGRMVSMTSSVEFAFGSGLIAGGFVLNNQMTDFTFVPTKDGKPVANAPGPGKRPRSSMAPTVVFDQKGNPVLAVGSPGGTAIIGYVAEALVAMLDWDLDPQAAVNLPILLNRNGATQIESAPAADNLASALTAMGHQVKRENVNSGIHIIRVTPAGIQGGADPRRDGIAAGD</sequence>
<evidence type="ECO:0000256" key="3">
    <source>
        <dbReference type="ARBA" id="ARBA00009381"/>
    </source>
</evidence>
<accession>A0A2K9NF73</accession>